<proteinExistence type="predicted"/>
<keyword evidence="2" id="KW-1185">Reference proteome</keyword>
<evidence type="ECO:0008006" key="3">
    <source>
        <dbReference type="Google" id="ProtNLM"/>
    </source>
</evidence>
<gene>
    <name evidence="1" type="ORF">GCM10009802_63580</name>
</gene>
<organism evidence="1 2">
    <name type="scientific">Streptomyces synnematoformans</name>
    <dbReference type="NCBI Taxonomy" id="415721"/>
    <lineage>
        <taxon>Bacteria</taxon>
        <taxon>Bacillati</taxon>
        <taxon>Actinomycetota</taxon>
        <taxon>Actinomycetes</taxon>
        <taxon>Kitasatosporales</taxon>
        <taxon>Streptomycetaceae</taxon>
        <taxon>Streptomyces</taxon>
    </lineage>
</organism>
<protein>
    <recommendedName>
        <fullName evidence="3">Lipoprotein</fullName>
    </recommendedName>
</protein>
<evidence type="ECO:0000313" key="1">
    <source>
        <dbReference type="EMBL" id="GAA1508223.1"/>
    </source>
</evidence>
<name>A0ABN1ZZM7_9ACTN</name>
<reference evidence="1 2" key="1">
    <citation type="journal article" date="2019" name="Int. J. Syst. Evol. Microbiol.">
        <title>The Global Catalogue of Microorganisms (GCM) 10K type strain sequencing project: providing services to taxonomists for standard genome sequencing and annotation.</title>
        <authorList>
            <consortium name="The Broad Institute Genomics Platform"/>
            <consortium name="The Broad Institute Genome Sequencing Center for Infectious Disease"/>
            <person name="Wu L."/>
            <person name="Ma J."/>
        </authorList>
    </citation>
    <scope>NUCLEOTIDE SEQUENCE [LARGE SCALE GENOMIC DNA]</scope>
    <source>
        <strain evidence="1 2">JCM 15481</strain>
    </source>
</reference>
<sequence>MVLFAVSAALLAGCAEEGPEAGENGVGELSPERIRAKAERAAARAASVRLAGTLVSNGEPVKLDMRLSSAGGVGEVSTGGMTFSLLRAEEDLYLKAGDEFWLHQDEGEGDGKGEGGGEPSEADIAAAQKLDGKYVKVPPKDTAYKQLSGFTEMKVLLDGLLKLDGELAAEENGEVDGFTTIRVTADDGAGGALEVALEGRPYPLLLERAGDAGELRLLDWDEEFEVNAPRKEDVVDYGKQISAS</sequence>
<accession>A0ABN1ZZM7</accession>
<comment type="caution">
    <text evidence="1">The sequence shown here is derived from an EMBL/GenBank/DDBJ whole genome shotgun (WGS) entry which is preliminary data.</text>
</comment>
<evidence type="ECO:0000313" key="2">
    <source>
        <dbReference type="Proteomes" id="UP001500443"/>
    </source>
</evidence>
<dbReference type="Proteomes" id="UP001500443">
    <property type="component" value="Unassembled WGS sequence"/>
</dbReference>
<dbReference type="EMBL" id="BAAAPF010000422">
    <property type="protein sequence ID" value="GAA1508223.1"/>
    <property type="molecule type" value="Genomic_DNA"/>
</dbReference>
<dbReference type="RefSeq" id="WP_344295073.1">
    <property type="nucleotide sequence ID" value="NZ_BAAAPF010000422.1"/>
</dbReference>